<dbReference type="NCBIfam" id="NF037970">
    <property type="entry name" value="vanZ_1"/>
    <property type="match status" value="1"/>
</dbReference>
<sequence length="112" mass="12622">MGVIFWFSSRSVIQTTEVYLADFIMKKTAHFVEYAVLSVLVYRALIQSGIGSKKAVAISIVFSILYAISDEWHQSFTPGREPKVRDVLIDSVGVLFGSLYPIAYKQLTKKIK</sequence>
<evidence type="ECO:0000313" key="3">
    <source>
        <dbReference type="Proteomes" id="UP000179241"/>
    </source>
</evidence>
<dbReference type="AlphaFoldDB" id="A0A1F8CLK5"/>
<name>A0A1F8CLK5_9BACT</name>
<accession>A0A1F8CLK5</accession>
<comment type="caution">
    <text evidence="2">The sequence shown here is derived from an EMBL/GenBank/DDBJ whole genome shotgun (WGS) entry which is preliminary data.</text>
</comment>
<proteinExistence type="predicted"/>
<dbReference type="Proteomes" id="UP000179241">
    <property type="component" value="Unassembled WGS sequence"/>
</dbReference>
<dbReference type="EMBL" id="MGHU01000029">
    <property type="protein sequence ID" value="OGM77217.1"/>
    <property type="molecule type" value="Genomic_DNA"/>
</dbReference>
<dbReference type="Pfam" id="PF04892">
    <property type="entry name" value="VanZ"/>
    <property type="match status" value="1"/>
</dbReference>
<feature type="domain" description="VanZ-like" evidence="1">
    <location>
        <begin position="20"/>
        <end position="99"/>
    </location>
</feature>
<gene>
    <name evidence="2" type="ORF">A2188_00180</name>
</gene>
<evidence type="ECO:0000313" key="2">
    <source>
        <dbReference type="EMBL" id="OGM77217.1"/>
    </source>
</evidence>
<organism evidence="2 3">
    <name type="scientific">Candidatus Woesebacteria bacterium RIFOXYA1_FULL_43_9</name>
    <dbReference type="NCBI Taxonomy" id="1802534"/>
    <lineage>
        <taxon>Bacteria</taxon>
        <taxon>Candidatus Woeseibacteriota</taxon>
    </lineage>
</organism>
<reference evidence="2 3" key="1">
    <citation type="journal article" date="2016" name="Nat. Commun.">
        <title>Thousands of microbial genomes shed light on interconnected biogeochemical processes in an aquifer system.</title>
        <authorList>
            <person name="Anantharaman K."/>
            <person name="Brown C.T."/>
            <person name="Hug L.A."/>
            <person name="Sharon I."/>
            <person name="Castelle C.J."/>
            <person name="Probst A.J."/>
            <person name="Thomas B.C."/>
            <person name="Singh A."/>
            <person name="Wilkins M.J."/>
            <person name="Karaoz U."/>
            <person name="Brodie E.L."/>
            <person name="Williams K.H."/>
            <person name="Hubbard S.S."/>
            <person name="Banfield J.F."/>
        </authorList>
    </citation>
    <scope>NUCLEOTIDE SEQUENCE [LARGE SCALE GENOMIC DNA]</scope>
</reference>
<evidence type="ECO:0000259" key="1">
    <source>
        <dbReference type="Pfam" id="PF04892"/>
    </source>
</evidence>
<protein>
    <recommendedName>
        <fullName evidence="1">VanZ-like domain-containing protein</fullName>
    </recommendedName>
</protein>
<dbReference type="InterPro" id="IPR006976">
    <property type="entry name" value="VanZ-like"/>
</dbReference>